<feature type="transmembrane region" description="Helical" evidence="2">
    <location>
        <begin position="171"/>
        <end position="195"/>
    </location>
</feature>
<evidence type="ECO:0000313" key="5">
    <source>
        <dbReference type="Proteomes" id="UP001219568"/>
    </source>
</evidence>
<feature type="region of interest" description="Disordered" evidence="1">
    <location>
        <begin position="796"/>
        <end position="824"/>
    </location>
</feature>
<protein>
    <recommendedName>
        <fullName evidence="3">DUF6536 domain-containing protein</fullName>
    </recommendedName>
</protein>
<dbReference type="PANTHER" id="PTHR35395">
    <property type="entry name" value="DUF6536 DOMAIN-CONTAINING PROTEIN"/>
    <property type="match status" value="1"/>
</dbReference>
<keyword evidence="5" id="KW-1185">Reference proteome</keyword>
<name>A0AAD6IHL5_PENCN</name>
<organism evidence="4 5">
    <name type="scientific">Penicillium canescens</name>
    <dbReference type="NCBI Taxonomy" id="5083"/>
    <lineage>
        <taxon>Eukaryota</taxon>
        <taxon>Fungi</taxon>
        <taxon>Dikarya</taxon>
        <taxon>Ascomycota</taxon>
        <taxon>Pezizomycotina</taxon>
        <taxon>Eurotiomycetes</taxon>
        <taxon>Eurotiomycetidae</taxon>
        <taxon>Eurotiales</taxon>
        <taxon>Aspergillaceae</taxon>
        <taxon>Penicillium</taxon>
    </lineage>
</organism>
<feature type="transmembrane region" description="Helical" evidence="2">
    <location>
        <begin position="110"/>
        <end position="130"/>
    </location>
</feature>
<gene>
    <name evidence="4" type="ORF">N7460_003767</name>
</gene>
<keyword evidence="2" id="KW-0472">Membrane</keyword>
<evidence type="ECO:0000256" key="1">
    <source>
        <dbReference type="SAM" id="MobiDB-lite"/>
    </source>
</evidence>
<reference evidence="4" key="2">
    <citation type="submission" date="2023-01" db="EMBL/GenBank/DDBJ databases">
        <authorList>
            <person name="Petersen C."/>
        </authorList>
    </citation>
    <scope>NUCLEOTIDE SEQUENCE</scope>
    <source>
        <strain evidence="4">IBT 15450</strain>
    </source>
</reference>
<evidence type="ECO:0000313" key="4">
    <source>
        <dbReference type="EMBL" id="KAJ6047620.1"/>
    </source>
</evidence>
<proteinExistence type="predicted"/>
<dbReference type="InterPro" id="IPR046623">
    <property type="entry name" value="DUF6536"/>
</dbReference>
<dbReference type="AlphaFoldDB" id="A0AAD6IHL5"/>
<comment type="caution">
    <text evidence="4">The sequence shown here is derived from an EMBL/GenBank/DDBJ whole genome shotgun (WGS) entry which is preliminary data.</text>
</comment>
<feature type="domain" description="DUF6536" evidence="3">
    <location>
        <begin position="53"/>
        <end position="205"/>
    </location>
</feature>
<reference evidence="4" key="1">
    <citation type="journal article" date="2023" name="IMA Fungus">
        <title>Comparative genomic study of the Penicillium genus elucidates a diverse pangenome and 15 lateral gene transfer events.</title>
        <authorList>
            <person name="Petersen C."/>
            <person name="Sorensen T."/>
            <person name="Nielsen M.R."/>
            <person name="Sondergaard T.E."/>
            <person name="Sorensen J.L."/>
            <person name="Fitzpatrick D.A."/>
            <person name="Frisvad J.C."/>
            <person name="Nielsen K.L."/>
        </authorList>
    </citation>
    <scope>NUCLEOTIDE SEQUENCE</scope>
    <source>
        <strain evidence="4">IBT 15450</strain>
    </source>
</reference>
<feature type="transmembrane region" description="Helical" evidence="2">
    <location>
        <begin position="545"/>
        <end position="567"/>
    </location>
</feature>
<evidence type="ECO:0000259" key="3">
    <source>
        <dbReference type="Pfam" id="PF20163"/>
    </source>
</evidence>
<dbReference type="Pfam" id="PF20163">
    <property type="entry name" value="DUF6536"/>
    <property type="match status" value="1"/>
</dbReference>
<dbReference type="EMBL" id="JAQJZL010000003">
    <property type="protein sequence ID" value="KAJ6047620.1"/>
    <property type="molecule type" value="Genomic_DNA"/>
</dbReference>
<evidence type="ECO:0000256" key="2">
    <source>
        <dbReference type="SAM" id="Phobius"/>
    </source>
</evidence>
<dbReference type="Proteomes" id="UP001219568">
    <property type="component" value="Unassembled WGS sequence"/>
</dbReference>
<keyword evidence="2" id="KW-0812">Transmembrane</keyword>
<keyword evidence="2" id="KW-1133">Transmembrane helix</keyword>
<feature type="transmembrane region" description="Helical" evidence="2">
    <location>
        <begin position="617"/>
        <end position="637"/>
    </location>
</feature>
<sequence length="856" mass="94208">MFRSSQQSNSKSEPDGKPKFLPVSLISWLWDASETNTDLAEGHNSSPSHSRHWTEGIIICAWVEATVLFLNVLLTIIAAGIAYSGSNQAGFPFASLFTGKCSTAKNWTTGLHLIINILSTAMLGASNYCMQCLASPSRSQVDEAHRKRVWLRIGVPNIWDLLRRQRGKRQLLGWVLLLTSLPIHLIYNSAIFFALGPWEYTVITAPVGPVTANRSVDFDKCFADNVGLDLATLNAEMSRTDLEMLSNEKCLDTFAQDYVSGQRLLVLVTNSSMPDGEPLGFMGRGNYPTIGSKSGSPFSWLCYDDYDCSKDMAKENTTGDWSVQPYKFATPVVELEIPTEAGFQNYSTFNSHVATNAYDYNTADIRRLNEILATYPSEDTVQAELKNPSNWVNVSFANNVRVLGHTSTCDARQSPMYPVDYCLTVPAEETCQLVFSPPICLIVIGCNVIKLICTLFTARDDREDVFLTIGDAIASYLTWPDPTTEGSCLLSKPLVDKKTLGWRKKPEKKKESTQDEIENIQIDQAVPLELPPRQRWLHAVSPGRWAFTMTVFVCIIVAAANLLRIGILNYDKGYGVKTIWDGGLGEVSAPTLIDGMPVPSGMTGVFSMILLANTPQLLVSIAYFLLDTLLTCMLGAVEYNSYAGARKPLRVTWPRGAQRSTYYLSLPYRYSLPLLAVSAVLHWLVSQSLFFVEIIPFDINGIMQSGNEVVTCGYSPVAIIFAIIVGGSLPLASILLGLRRFRFAMPLAAQCSATISAACHPSSPGVDDESNHALKAVQWGGLPGVFESPKPLTFSNRISRDKETNRSGRDGRGYNVPVANTDPDTMTGSGAVQSGFYHCSFTSEEVHEPCQGRLYV</sequence>
<feature type="compositionally biased region" description="Basic and acidic residues" evidence="1">
    <location>
        <begin position="798"/>
        <end position="812"/>
    </location>
</feature>
<feature type="transmembrane region" description="Helical" evidence="2">
    <location>
        <begin position="674"/>
        <end position="697"/>
    </location>
</feature>
<accession>A0AAD6IHL5</accession>
<feature type="transmembrane region" description="Helical" evidence="2">
    <location>
        <begin position="57"/>
        <end position="83"/>
    </location>
</feature>
<dbReference type="PANTHER" id="PTHR35395:SF1">
    <property type="entry name" value="DUF6536 DOMAIN-CONTAINING PROTEIN"/>
    <property type="match status" value="1"/>
</dbReference>
<feature type="transmembrane region" description="Helical" evidence="2">
    <location>
        <begin position="717"/>
        <end position="738"/>
    </location>
</feature>